<dbReference type="Proteomes" id="UP000033558">
    <property type="component" value="Unassembled WGS sequence"/>
</dbReference>
<protein>
    <recommendedName>
        <fullName evidence="5">5-formyltetrahydrofolate cyclo-ligase</fullName>
        <ecNumber evidence="5">6.3.3.2</ecNumber>
    </recommendedName>
</protein>
<keyword evidence="6" id="KW-0812">Transmembrane</keyword>
<dbReference type="STRING" id="1218492.JG30_05880"/>
<comment type="catalytic activity">
    <reaction evidence="5">
        <text>(6S)-5-formyl-5,6,7,8-tetrahydrofolate + ATP = (6R)-5,10-methenyltetrahydrofolate + ADP + phosphate</text>
        <dbReference type="Rhea" id="RHEA:10488"/>
        <dbReference type="ChEBI" id="CHEBI:30616"/>
        <dbReference type="ChEBI" id="CHEBI:43474"/>
        <dbReference type="ChEBI" id="CHEBI:57455"/>
        <dbReference type="ChEBI" id="CHEBI:57457"/>
        <dbReference type="ChEBI" id="CHEBI:456216"/>
        <dbReference type="EC" id="6.3.3.2"/>
    </reaction>
</comment>
<dbReference type="RefSeq" id="WP_046316060.1">
    <property type="nucleotide sequence ID" value="NZ_JBHSZT010000001.1"/>
</dbReference>
<keyword evidence="3 4" id="KW-0067">ATP-binding</keyword>
<keyword evidence="5" id="KW-0460">Magnesium</keyword>
<accession>A0A0F4LVP7</accession>
<keyword evidence="6" id="KW-0472">Membrane</keyword>
<feature type="transmembrane region" description="Helical" evidence="6">
    <location>
        <begin position="147"/>
        <end position="164"/>
    </location>
</feature>
<dbReference type="PATRIC" id="fig|1218492.5.peg.714"/>
<evidence type="ECO:0000256" key="2">
    <source>
        <dbReference type="ARBA" id="ARBA00022741"/>
    </source>
</evidence>
<dbReference type="Pfam" id="PF01812">
    <property type="entry name" value="5-FTHF_cyc-lig"/>
    <property type="match status" value="1"/>
</dbReference>
<dbReference type="Gene3D" id="3.40.50.10420">
    <property type="entry name" value="NagB/RpiA/CoA transferase-like"/>
    <property type="match status" value="1"/>
</dbReference>
<feature type="binding site" evidence="4">
    <location>
        <position position="54"/>
    </location>
    <ligand>
        <name>substrate</name>
    </ligand>
</feature>
<dbReference type="InterPro" id="IPR002698">
    <property type="entry name" value="FTHF_cligase"/>
</dbReference>
<keyword evidence="8" id="KW-1185">Reference proteome</keyword>
<dbReference type="PIRSF" id="PIRSF006806">
    <property type="entry name" value="FTHF_cligase"/>
    <property type="match status" value="1"/>
</dbReference>
<feature type="binding site" evidence="4">
    <location>
        <begin position="4"/>
        <end position="8"/>
    </location>
    <ligand>
        <name>ATP</name>
        <dbReference type="ChEBI" id="CHEBI:30616"/>
    </ligand>
</feature>
<dbReference type="GO" id="GO:0035999">
    <property type="term" value="P:tetrahydrofolate interconversion"/>
    <property type="evidence" value="ECO:0007669"/>
    <property type="project" value="TreeGrafter"/>
</dbReference>
<evidence type="ECO:0000313" key="8">
    <source>
        <dbReference type="Proteomes" id="UP000033558"/>
    </source>
</evidence>
<reference evidence="7 8" key="1">
    <citation type="submission" date="2015-01" db="EMBL/GenBank/DDBJ databases">
        <title>Comparative genomics of the lactic acid bacteria isolated from the honey bee gut.</title>
        <authorList>
            <person name="Ellegaard K.M."/>
            <person name="Tamarit D."/>
            <person name="Javelind E."/>
            <person name="Olofsson T."/>
            <person name="Andersson S.G."/>
            <person name="Vasquez A."/>
        </authorList>
    </citation>
    <scope>NUCLEOTIDE SEQUENCE [LARGE SCALE GENOMIC DNA]</scope>
    <source>
        <strain evidence="7 8">Bin4</strain>
    </source>
</reference>
<comment type="caution">
    <text evidence="7">The sequence shown here is derived from an EMBL/GenBank/DDBJ whole genome shotgun (WGS) entry which is preliminary data.</text>
</comment>
<dbReference type="PANTHER" id="PTHR23407:SF1">
    <property type="entry name" value="5-FORMYLTETRAHYDROFOLATE CYCLO-LIGASE"/>
    <property type="match status" value="1"/>
</dbReference>
<dbReference type="InterPro" id="IPR024185">
    <property type="entry name" value="FTHF_cligase-like_sf"/>
</dbReference>
<evidence type="ECO:0000256" key="4">
    <source>
        <dbReference type="PIRSR" id="PIRSR006806-1"/>
    </source>
</evidence>
<dbReference type="GO" id="GO:0005524">
    <property type="term" value="F:ATP binding"/>
    <property type="evidence" value="ECO:0007669"/>
    <property type="project" value="UniProtKB-KW"/>
</dbReference>
<dbReference type="InterPro" id="IPR037171">
    <property type="entry name" value="NagB/RpiA_transferase-like"/>
</dbReference>
<keyword evidence="5" id="KW-0479">Metal-binding</keyword>
<dbReference type="OrthoDB" id="9801938at2"/>
<dbReference type="NCBIfam" id="TIGR02727">
    <property type="entry name" value="MTHFS_bact"/>
    <property type="match status" value="1"/>
</dbReference>
<sequence length="185" mass="20975">MLTKPQMRAQQTARIANQIQQKPEQIAQLETRLLQLPQFQQAQTVAITYSMSQEIPTHKIIQTAQQQKKHVFLPQTLPHHQMVFRQINETTQWQRSKFGVWEPQTGPILTQGADLTVVPCLAVAADSHKRLGFGGGFYDRYLAQVKTYSVVLVLPVMLFATAAWPEAAYDYPITEIISSTKEINA</sequence>
<comment type="similarity">
    <text evidence="1 5">Belongs to the 5-formyltetrahydrofolate cyclo-ligase family.</text>
</comment>
<dbReference type="AlphaFoldDB" id="A0A0F4LVP7"/>
<name>A0A0F4LVP7_9LACO</name>
<evidence type="ECO:0000256" key="5">
    <source>
        <dbReference type="RuleBase" id="RU361279"/>
    </source>
</evidence>
<evidence type="ECO:0000313" key="7">
    <source>
        <dbReference type="EMBL" id="KJY62384.1"/>
    </source>
</evidence>
<evidence type="ECO:0000256" key="3">
    <source>
        <dbReference type="ARBA" id="ARBA00022840"/>
    </source>
</evidence>
<dbReference type="GO" id="GO:0030272">
    <property type="term" value="F:5-formyltetrahydrofolate cyclo-ligase activity"/>
    <property type="evidence" value="ECO:0007669"/>
    <property type="project" value="UniProtKB-EC"/>
</dbReference>
<dbReference type="GO" id="GO:0009396">
    <property type="term" value="P:folic acid-containing compound biosynthetic process"/>
    <property type="evidence" value="ECO:0007669"/>
    <property type="project" value="TreeGrafter"/>
</dbReference>
<dbReference type="PANTHER" id="PTHR23407">
    <property type="entry name" value="ATPASE INHIBITOR/5-FORMYLTETRAHYDROFOLATE CYCLO-LIGASE"/>
    <property type="match status" value="1"/>
</dbReference>
<organism evidence="7 8">
    <name type="scientific">Bombilactobacillus mellifer</name>
    <dbReference type="NCBI Taxonomy" id="1218492"/>
    <lineage>
        <taxon>Bacteria</taxon>
        <taxon>Bacillati</taxon>
        <taxon>Bacillota</taxon>
        <taxon>Bacilli</taxon>
        <taxon>Lactobacillales</taxon>
        <taxon>Lactobacillaceae</taxon>
        <taxon>Bombilactobacillus</taxon>
    </lineage>
</organism>
<comment type="cofactor">
    <cofactor evidence="5">
        <name>Mg(2+)</name>
        <dbReference type="ChEBI" id="CHEBI:18420"/>
    </cofactor>
</comment>
<dbReference type="EMBL" id="JXJQ01000006">
    <property type="protein sequence ID" value="KJY62384.1"/>
    <property type="molecule type" value="Genomic_DNA"/>
</dbReference>
<dbReference type="GO" id="GO:0046872">
    <property type="term" value="F:metal ion binding"/>
    <property type="evidence" value="ECO:0007669"/>
    <property type="project" value="UniProtKB-KW"/>
</dbReference>
<evidence type="ECO:0000256" key="1">
    <source>
        <dbReference type="ARBA" id="ARBA00010638"/>
    </source>
</evidence>
<keyword evidence="7" id="KW-0436">Ligase</keyword>
<dbReference type="HOGENOM" id="CLU_066245_2_2_9"/>
<feature type="binding site" evidence="4">
    <location>
        <begin position="130"/>
        <end position="138"/>
    </location>
    <ligand>
        <name>ATP</name>
        <dbReference type="ChEBI" id="CHEBI:30616"/>
    </ligand>
</feature>
<evidence type="ECO:0000256" key="6">
    <source>
        <dbReference type="SAM" id="Phobius"/>
    </source>
</evidence>
<dbReference type="SUPFAM" id="SSF100950">
    <property type="entry name" value="NagB/RpiA/CoA transferase-like"/>
    <property type="match status" value="1"/>
</dbReference>
<gene>
    <name evidence="7" type="ORF">JG30_05880</name>
</gene>
<dbReference type="EC" id="6.3.3.2" evidence="5"/>
<proteinExistence type="inferred from homology"/>
<keyword evidence="6" id="KW-1133">Transmembrane helix</keyword>
<keyword evidence="2 4" id="KW-0547">Nucleotide-binding</keyword>